<keyword evidence="3" id="KW-1185">Reference proteome</keyword>
<dbReference type="Proteomes" id="UP001311232">
    <property type="component" value="Unassembled WGS sequence"/>
</dbReference>
<name>A0AAV9RFX2_9TELE</name>
<organism evidence="2 3">
    <name type="scientific">Crenichthys baileyi</name>
    <name type="common">White River springfish</name>
    <dbReference type="NCBI Taxonomy" id="28760"/>
    <lineage>
        <taxon>Eukaryota</taxon>
        <taxon>Metazoa</taxon>
        <taxon>Chordata</taxon>
        <taxon>Craniata</taxon>
        <taxon>Vertebrata</taxon>
        <taxon>Euteleostomi</taxon>
        <taxon>Actinopterygii</taxon>
        <taxon>Neopterygii</taxon>
        <taxon>Teleostei</taxon>
        <taxon>Neoteleostei</taxon>
        <taxon>Acanthomorphata</taxon>
        <taxon>Ovalentaria</taxon>
        <taxon>Atherinomorphae</taxon>
        <taxon>Cyprinodontiformes</taxon>
        <taxon>Goodeidae</taxon>
        <taxon>Crenichthys</taxon>
    </lineage>
</organism>
<gene>
    <name evidence="2" type="ORF">CRENBAI_008877</name>
</gene>
<comment type="caution">
    <text evidence="2">The sequence shown here is derived from an EMBL/GenBank/DDBJ whole genome shotgun (WGS) entry which is preliminary data.</text>
</comment>
<protein>
    <submittedName>
        <fullName evidence="2">Uncharacterized protein</fullName>
    </submittedName>
</protein>
<evidence type="ECO:0000313" key="2">
    <source>
        <dbReference type="EMBL" id="KAK5607904.1"/>
    </source>
</evidence>
<evidence type="ECO:0000256" key="1">
    <source>
        <dbReference type="SAM" id="MobiDB-lite"/>
    </source>
</evidence>
<feature type="region of interest" description="Disordered" evidence="1">
    <location>
        <begin position="1"/>
        <end position="51"/>
    </location>
</feature>
<reference evidence="2 3" key="1">
    <citation type="submission" date="2021-06" db="EMBL/GenBank/DDBJ databases">
        <authorList>
            <person name="Palmer J.M."/>
        </authorList>
    </citation>
    <scope>NUCLEOTIDE SEQUENCE [LARGE SCALE GENOMIC DNA]</scope>
    <source>
        <strain evidence="2 3">MEX-2019</strain>
        <tissue evidence="2">Muscle</tissue>
    </source>
</reference>
<dbReference type="AlphaFoldDB" id="A0AAV9RFX2"/>
<evidence type="ECO:0000313" key="3">
    <source>
        <dbReference type="Proteomes" id="UP001311232"/>
    </source>
</evidence>
<proteinExistence type="predicted"/>
<sequence length="89" mass="10682">MHGTLILLHSERDQHSGKKEEEEEERLTGGQMKGKSEGSVKRRGSEHQIFEREECRQEGFESGWGKRKRRRRWKTVNEVRDERRKCGRM</sequence>
<dbReference type="EMBL" id="JAHHUM010001907">
    <property type="protein sequence ID" value="KAK5607904.1"/>
    <property type="molecule type" value="Genomic_DNA"/>
</dbReference>
<feature type="compositionally biased region" description="Basic and acidic residues" evidence="1">
    <location>
        <begin position="34"/>
        <end position="51"/>
    </location>
</feature>
<feature type="compositionally biased region" description="Basic and acidic residues" evidence="1">
    <location>
        <begin position="9"/>
        <end position="20"/>
    </location>
</feature>
<accession>A0AAV9RFX2</accession>